<evidence type="ECO:0000313" key="2">
    <source>
        <dbReference type="EMBL" id="RUO41836.1"/>
    </source>
</evidence>
<dbReference type="EMBL" id="PIPR01000001">
    <property type="protein sequence ID" value="RUO41836.1"/>
    <property type="molecule type" value="Genomic_DNA"/>
</dbReference>
<feature type="chain" id="PRO_5031119675" description="Type II secretory pathway component" evidence="1">
    <location>
        <begin position="17"/>
        <end position="117"/>
    </location>
</feature>
<organism evidence="2 3">
    <name type="scientific">Pseudidiomarina aestuarii</name>
    <dbReference type="NCBI Taxonomy" id="624146"/>
    <lineage>
        <taxon>Bacteria</taxon>
        <taxon>Pseudomonadati</taxon>
        <taxon>Pseudomonadota</taxon>
        <taxon>Gammaproteobacteria</taxon>
        <taxon>Alteromonadales</taxon>
        <taxon>Idiomarinaceae</taxon>
        <taxon>Pseudidiomarina</taxon>
    </lineage>
</organism>
<evidence type="ECO:0000313" key="3">
    <source>
        <dbReference type="Proteomes" id="UP000287766"/>
    </source>
</evidence>
<sequence length="117" mass="13149">MWRVSLLMLLSTASVAQQLSDPTAPPRYSAEMAVSSVTNLQLQSIQWFGDSKMAQISGQRVREGDNLNQYQVLEIELHQVRLMNREEQQEVTLSLFSPIKSDVNAQSGQQSGELIIQ</sequence>
<comment type="caution">
    <text evidence="2">The sequence shown here is derived from an EMBL/GenBank/DDBJ whole genome shotgun (WGS) entry which is preliminary data.</text>
</comment>
<protein>
    <recommendedName>
        <fullName evidence="4">Type II secretory pathway component</fullName>
    </recommendedName>
</protein>
<keyword evidence="1" id="KW-0732">Signal</keyword>
<evidence type="ECO:0008006" key="4">
    <source>
        <dbReference type="Google" id="ProtNLM"/>
    </source>
</evidence>
<reference evidence="3" key="1">
    <citation type="journal article" date="2018" name="Front. Microbiol.">
        <title>Genome-Based Analysis Reveals the Taxonomy and Diversity of the Family Idiomarinaceae.</title>
        <authorList>
            <person name="Liu Y."/>
            <person name="Lai Q."/>
            <person name="Shao Z."/>
        </authorList>
    </citation>
    <scope>NUCLEOTIDE SEQUENCE [LARGE SCALE GENOMIC DNA]</scope>
    <source>
        <strain evidence="3">KYW314</strain>
    </source>
</reference>
<name>A0A7Z6ZV76_9GAMM</name>
<evidence type="ECO:0000256" key="1">
    <source>
        <dbReference type="SAM" id="SignalP"/>
    </source>
</evidence>
<gene>
    <name evidence="2" type="ORF">CWE22_06695</name>
</gene>
<dbReference type="Proteomes" id="UP000287766">
    <property type="component" value="Unassembled WGS sequence"/>
</dbReference>
<proteinExistence type="predicted"/>
<keyword evidence="3" id="KW-1185">Reference proteome</keyword>
<accession>A0A7Z6ZV76</accession>
<feature type="signal peptide" evidence="1">
    <location>
        <begin position="1"/>
        <end position="16"/>
    </location>
</feature>
<dbReference type="AlphaFoldDB" id="A0A7Z6ZV76"/>
<dbReference type="RefSeq" id="WP_169930565.1">
    <property type="nucleotide sequence ID" value="NZ_PIPR01000001.1"/>
</dbReference>